<sequence length="61" mass="6286">MPCGTYRPSRSPSGIGRLVAFEVSASYLLLADGPEYQELELVEVVQRGSSAAVAAGAVATS</sequence>
<keyword evidence="2" id="KW-1185">Reference proteome</keyword>
<evidence type="ECO:0000313" key="2">
    <source>
        <dbReference type="Proteomes" id="UP001501138"/>
    </source>
</evidence>
<organism evidence="1 2">
    <name type="scientific">Isoptericola hypogeus</name>
    <dbReference type="NCBI Taxonomy" id="300179"/>
    <lineage>
        <taxon>Bacteria</taxon>
        <taxon>Bacillati</taxon>
        <taxon>Actinomycetota</taxon>
        <taxon>Actinomycetes</taxon>
        <taxon>Micrococcales</taxon>
        <taxon>Promicromonosporaceae</taxon>
        <taxon>Isoptericola</taxon>
    </lineage>
</organism>
<protein>
    <submittedName>
        <fullName evidence="1">Uncharacterized protein</fullName>
    </submittedName>
</protein>
<comment type="caution">
    <text evidence="1">The sequence shown here is derived from an EMBL/GenBank/DDBJ whole genome shotgun (WGS) entry which is preliminary data.</text>
</comment>
<dbReference type="EMBL" id="BAAAPM010000007">
    <property type="protein sequence ID" value="GAA1733472.1"/>
    <property type="molecule type" value="Genomic_DNA"/>
</dbReference>
<proteinExistence type="predicted"/>
<name>A0ABN2JP36_9MICO</name>
<evidence type="ECO:0000313" key="1">
    <source>
        <dbReference type="EMBL" id="GAA1733472.1"/>
    </source>
</evidence>
<accession>A0ABN2JP36</accession>
<reference evidence="1 2" key="1">
    <citation type="journal article" date="2019" name="Int. J. Syst. Evol. Microbiol.">
        <title>The Global Catalogue of Microorganisms (GCM) 10K type strain sequencing project: providing services to taxonomists for standard genome sequencing and annotation.</title>
        <authorList>
            <consortium name="The Broad Institute Genomics Platform"/>
            <consortium name="The Broad Institute Genome Sequencing Center for Infectious Disease"/>
            <person name="Wu L."/>
            <person name="Ma J."/>
        </authorList>
    </citation>
    <scope>NUCLEOTIDE SEQUENCE [LARGE SCALE GENOMIC DNA]</scope>
    <source>
        <strain evidence="1 2">JCM 15589</strain>
    </source>
</reference>
<dbReference type="Proteomes" id="UP001501138">
    <property type="component" value="Unassembled WGS sequence"/>
</dbReference>
<gene>
    <name evidence="1" type="ORF">GCM10009809_31120</name>
</gene>